<dbReference type="AlphaFoldDB" id="A0A1J5Q269"/>
<evidence type="ECO:0000313" key="2">
    <source>
        <dbReference type="EMBL" id="OIQ77817.1"/>
    </source>
</evidence>
<comment type="caution">
    <text evidence="2">The sequence shown here is derived from an EMBL/GenBank/DDBJ whole genome shotgun (WGS) entry which is preliminary data.</text>
</comment>
<organism evidence="2">
    <name type="scientific">mine drainage metagenome</name>
    <dbReference type="NCBI Taxonomy" id="410659"/>
    <lineage>
        <taxon>unclassified sequences</taxon>
        <taxon>metagenomes</taxon>
        <taxon>ecological metagenomes</taxon>
    </lineage>
</organism>
<dbReference type="SUPFAM" id="SSF55729">
    <property type="entry name" value="Acyl-CoA N-acyltransferases (Nat)"/>
    <property type="match status" value="1"/>
</dbReference>
<accession>A0A1J5Q269</accession>
<keyword evidence="2" id="KW-0808">Transferase</keyword>
<evidence type="ECO:0000259" key="1">
    <source>
        <dbReference type="PROSITE" id="PS51186"/>
    </source>
</evidence>
<dbReference type="PROSITE" id="PS51186">
    <property type="entry name" value="GNAT"/>
    <property type="match status" value="1"/>
</dbReference>
<proteinExistence type="predicted"/>
<reference evidence="2" key="1">
    <citation type="submission" date="2016-10" db="EMBL/GenBank/DDBJ databases">
        <title>Sequence of Gallionella enrichment culture.</title>
        <authorList>
            <person name="Poehlein A."/>
            <person name="Muehling M."/>
            <person name="Daniel R."/>
        </authorList>
    </citation>
    <scope>NUCLEOTIDE SEQUENCE</scope>
</reference>
<dbReference type="Gene3D" id="3.40.630.30">
    <property type="match status" value="1"/>
</dbReference>
<feature type="domain" description="N-acetyltransferase" evidence="1">
    <location>
        <begin position="6"/>
        <end position="144"/>
    </location>
</feature>
<dbReference type="InterPro" id="IPR000182">
    <property type="entry name" value="GNAT_dom"/>
</dbReference>
<dbReference type="CDD" id="cd04301">
    <property type="entry name" value="NAT_SF"/>
    <property type="match status" value="1"/>
</dbReference>
<gene>
    <name evidence="2" type="ORF">GALL_404940</name>
</gene>
<dbReference type="GO" id="GO:0016747">
    <property type="term" value="F:acyltransferase activity, transferring groups other than amino-acyl groups"/>
    <property type="evidence" value="ECO:0007669"/>
    <property type="project" value="InterPro"/>
</dbReference>
<dbReference type="Pfam" id="PF13673">
    <property type="entry name" value="Acetyltransf_10"/>
    <property type="match status" value="1"/>
</dbReference>
<dbReference type="InterPro" id="IPR016181">
    <property type="entry name" value="Acyl_CoA_acyltransferase"/>
</dbReference>
<dbReference type="EMBL" id="MLJW01001530">
    <property type="protein sequence ID" value="OIQ77817.1"/>
    <property type="molecule type" value="Genomic_DNA"/>
</dbReference>
<protein>
    <submittedName>
        <fullName evidence="2">Acetyltransferase (GNAT) family protein</fullName>
    </submittedName>
</protein>
<name>A0A1J5Q269_9ZZZZ</name>
<sequence>MAVEIVNGRPLLPSSLNDLESASLEEGVRNVSKLIEEWNLGQTLFDGAGECLFIAKVSGMTVGIGGVLTCKVVPNALRVSRFYVHPDRRKKGIATAIANKCLAHALEFTEIITCNAQASSIASPFWESLGFSPVDVQGITHILK</sequence>